<gene>
    <name evidence="2" type="ORF">ACFOW8_20445</name>
</gene>
<evidence type="ECO:0000259" key="1">
    <source>
        <dbReference type="Pfam" id="PF00561"/>
    </source>
</evidence>
<keyword evidence="3" id="KW-1185">Reference proteome</keyword>
<evidence type="ECO:0000313" key="2">
    <source>
        <dbReference type="EMBL" id="MFC4127305.1"/>
    </source>
</evidence>
<evidence type="ECO:0000313" key="3">
    <source>
        <dbReference type="Proteomes" id="UP001595767"/>
    </source>
</evidence>
<dbReference type="Gene3D" id="3.40.50.1820">
    <property type="entry name" value="alpha/beta hydrolase"/>
    <property type="match status" value="1"/>
</dbReference>
<feature type="domain" description="AB hydrolase-1" evidence="1">
    <location>
        <begin position="33"/>
        <end position="274"/>
    </location>
</feature>
<dbReference type="EMBL" id="JBHSBA010000014">
    <property type="protein sequence ID" value="MFC4127305.1"/>
    <property type="molecule type" value="Genomic_DNA"/>
</dbReference>
<organism evidence="2 3">
    <name type="scientific">Nocardia rhizosphaerae</name>
    <dbReference type="NCBI Taxonomy" id="1691571"/>
    <lineage>
        <taxon>Bacteria</taxon>
        <taxon>Bacillati</taxon>
        <taxon>Actinomycetota</taxon>
        <taxon>Actinomycetes</taxon>
        <taxon>Mycobacteriales</taxon>
        <taxon>Nocardiaceae</taxon>
        <taxon>Nocardia</taxon>
    </lineage>
</organism>
<dbReference type="PANTHER" id="PTHR43798:SF33">
    <property type="entry name" value="HYDROLASE, PUTATIVE (AFU_ORTHOLOGUE AFUA_2G14860)-RELATED"/>
    <property type="match status" value="1"/>
</dbReference>
<protein>
    <submittedName>
        <fullName evidence="2">Alpha/beta fold hydrolase</fullName>
    </submittedName>
</protein>
<dbReference type="InterPro" id="IPR000073">
    <property type="entry name" value="AB_hydrolase_1"/>
</dbReference>
<dbReference type="SUPFAM" id="SSF53474">
    <property type="entry name" value="alpha/beta-Hydrolases"/>
    <property type="match status" value="1"/>
</dbReference>
<name>A0ABV8L912_9NOCA</name>
<dbReference type="GO" id="GO:0016787">
    <property type="term" value="F:hydrolase activity"/>
    <property type="evidence" value="ECO:0007669"/>
    <property type="project" value="UniProtKB-KW"/>
</dbReference>
<dbReference type="InterPro" id="IPR050266">
    <property type="entry name" value="AB_hydrolase_sf"/>
</dbReference>
<dbReference type="RefSeq" id="WP_378553167.1">
    <property type="nucleotide sequence ID" value="NZ_JBHSBA010000014.1"/>
</dbReference>
<sequence length="289" mass="31320">MPAEVSAWSERGRRVACRAGSVFVRSEPGDGVAVLLLHGYPSSSFDFRGIVDRLGGRGWIAPDFLGFGLSDKPRPHRYSLFEQADLVAEVVAEAGVDSVVLLAHDMGTSVATELLARDLDGTLPFTVERAVLSNGSVLLDRASLRPIQRILRGPFGFAAARLANRPLFAREFAALFSPEHPISRTELAAQWALLSHADGHRIAHLLTAYLDERVVHAPRWHGAVRDWPKPLGFLWGTADPVATTAVLRGLQDLRPAAQVVELPGLGHYPQLEDPAAYAAGARTLLGIDH</sequence>
<accession>A0ABV8L912</accession>
<dbReference type="PANTHER" id="PTHR43798">
    <property type="entry name" value="MONOACYLGLYCEROL LIPASE"/>
    <property type="match status" value="1"/>
</dbReference>
<keyword evidence="2" id="KW-0378">Hydrolase</keyword>
<dbReference type="Pfam" id="PF00561">
    <property type="entry name" value="Abhydrolase_1"/>
    <property type="match status" value="1"/>
</dbReference>
<reference evidence="3" key="1">
    <citation type="journal article" date="2019" name="Int. J. Syst. Evol. Microbiol.">
        <title>The Global Catalogue of Microorganisms (GCM) 10K type strain sequencing project: providing services to taxonomists for standard genome sequencing and annotation.</title>
        <authorList>
            <consortium name="The Broad Institute Genomics Platform"/>
            <consortium name="The Broad Institute Genome Sequencing Center for Infectious Disease"/>
            <person name="Wu L."/>
            <person name="Ma J."/>
        </authorList>
    </citation>
    <scope>NUCLEOTIDE SEQUENCE [LARGE SCALE GENOMIC DNA]</scope>
    <source>
        <strain evidence="3">CGMCC 4.7204</strain>
    </source>
</reference>
<dbReference type="InterPro" id="IPR029058">
    <property type="entry name" value="AB_hydrolase_fold"/>
</dbReference>
<comment type="caution">
    <text evidence="2">The sequence shown here is derived from an EMBL/GenBank/DDBJ whole genome shotgun (WGS) entry which is preliminary data.</text>
</comment>
<dbReference type="Proteomes" id="UP001595767">
    <property type="component" value="Unassembled WGS sequence"/>
</dbReference>
<proteinExistence type="predicted"/>